<sequence length="47" mass="5400">MVHRRESENEVQDKTIAGDEVYPVWKGNTKADAMQLVTIIFGQFSFL</sequence>
<protein>
    <submittedName>
        <fullName evidence="1">Uncharacterized protein</fullName>
    </submittedName>
</protein>
<evidence type="ECO:0000313" key="1">
    <source>
        <dbReference type="EMBL" id="KAJ9677173.1"/>
    </source>
</evidence>
<organism evidence="1 2">
    <name type="scientific">Vitis rotundifolia</name>
    <name type="common">Muscadine grape</name>
    <dbReference type="NCBI Taxonomy" id="103349"/>
    <lineage>
        <taxon>Eukaryota</taxon>
        <taxon>Viridiplantae</taxon>
        <taxon>Streptophyta</taxon>
        <taxon>Embryophyta</taxon>
        <taxon>Tracheophyta</taxon>
        <taxon>Spermatophyta</taxon>
        <taxon>Magnoliopsida</taxon>
        <taxon>eudicotyledons</taxon>
        <taxon>Gunneridae</taxon>
        <taxon>Pentapetalae</taxon>
        <taxon>rosids</taxon>
        <taxon>Vitales</taxon>
        <taxon>Vitaceae</taxon>
        <taxon>Viteae</taxon>
        <taxon>Vitis</taxon>
    </lineage>
</organism>
<accession>A0AA38YVB0</accession>
<dbReference type="EMBL" id="JARBHA010000017">
    <property type="protein sequence ID" value="KAJ9677173.1"/>
    <property type="molecule type" value="Genomic_DNA"/>
</dbReference>
<keyword evidence="2" id="KW-1185">Reference proteome</keyword>
<gene>
    <name evidence="1" type="ORF">PVL29_022261</name>
</gene>
<evidence type="ECO:0000313" key="2">
    <source>
        <dbReference type="Proteomes" id="UP001168098"/>
    </source>
</evidence>
<reference evidence="1 2" key="1">
    <citation type="journal article" date="2023" name="BMC Biotechnol.">
        <title>Vitis rotundifolia cv Carlos genome sequencing.</title>
        <authorList>
            <person name="Huff M."/>
            <person name="Hulse-Kemp A."/>
            <person name="Scheffler B."/>
            <person name="Youngblood R."/>
            <person name="Simpson S."/>
            <person name="Babiker E."/>
            <person name="Staton M."/>
        </authorList>
    </citation>
    <scope>NUCLEOTIDE SEQUENCE [LARGE SCALE GENOMIC DNA]</scope>
    <source>
        <tissue evidence="1">Leaf</tissue>
    </source>
</reference>
<comment type="caution">
    <text evidence="1">The sequence shown here is derived from an EMBL/GenBank/DDBJ whole genome shotgun (WGS) entry which is preliminary data.</text>
</comment>
<dbReference type="Proteomes" id="UP001168098">
    <property type="component" value="Unassembled WGS sequence"/>
</dbReference>
<dbReference type="AlphaFoldDB" id="A0AA38YVB0"/>
<name>A0AA38YVB0_VITRO</name>
<proteinExistence type="predicted"/>